<dbReference type="AlphaFoldDB" id="A0A815VMK2"/>
<name>A0A815VMK2_ADIRI</name>
<evidence type="ECO:0000313" key="3">
    <source>
        <dbReference type="Proteomes" id="UP000663828"/>
    </source>
</evidence>
<reference evidence="2" key="1">
    <citation type="submission" date="2021-02" db="EMBL/GenBank/DDBJ databases">
        <authorList>
            <person name="Nowell W R."/>
        </authorList>
    </citation>
    <scope>NUCLEOTIDE SEQUENCE</scope>
</reference>
<evidence type="ECO:0000313" key="1">
    <source>
        <dbReference type="EMBL" id="CAF1455707.1"/>
    </source>
</evidence>
<dbReference type="Proteomes" id="UP000663852">
    <property type="component" value="Unassembled WGS sequence"/>
</dbReference>
<evidence type="ECO:0000313" key="2">
    <source>
        <dbReference type="EMBL" id="CAF1532377.1"/>
    </source>
</evidence>
<dbReference type="Proteomes" id="UP000663828">
    <property type="component" value="Unassembled WGS sequence"/>
</dbReference>
<comment type="caution">
    <text evidence="2">The sequence shown here is derived from an EMBL/GenBank/DDBJ whole genome shotgun (WGS) entry which is preliminary data.</text>
</comment>
<keyword evidence="3" id="KW-1185">Reference proteome</keyword>
<sequence length="79" mass="8422">MNWTQRSPILLILCGLILLGVMASMIVLGLIPVYLSARGTDIQADTGPAIFTLKYTTTTIDVSTSDVINLAPLSTEANI</sequence>
<dbReference type="EMBL" id="CAJNOJ010000900">
    <property type="protein sequence ID" value="CAF1532377.1"/>
    <property type="molecule type" value="Genomic_DNA"/>
</dbReference>
<protein>
    <submittedName>
        <fullName evidence="2">Uncharacterized protein</fullName>
    </submittedName>
</protein>
<proteinExistence type="predicted"/>
<dbReference type="EMBL" id="CAJNOR010003876">
    <property type="protein sequence ID" value="CAF1455707.1"/>
    <property type="molecule type" value="Genomic_DNA"/>
</dbReference>
<gene>
    <name evidence="2" type="ORF">EDS130_LOCUS44676</name>
    <name evidence="1" type="ORF">XAT740_LOCUS37140</name>
</gene>
<evidence type="ECO:0000313" key="4">
    <source>
        <dbReference type="Proteomes" id="UP000663852"/>
    </source>
</evidence>
<accession>A0A815VMK2</accession>
<organism evidence="2 4">
    <name type="scientific">Adineta ricciae</name>
    <name type="common">Rotifer</name>
    <dbReference type="NCBI Taxonomy" id="249248"/>
    <lineage>
        <taxon>Eukaryota</taxon>
        <taxon>Metazoa</taxon>
        <taxon>Spiralia</taxon>
        <taxon>Gnathifera</taxon>
        <taxon>Rotifera</taxon>
        <taxon>Eurotatoria</taxon>
        <taxon>Bdelloidea</taxon>
        <taxon>Adinetida</taxon>
        <taxon>Adinetidae</taxon>
        <taxon>Adineta</taxon>
    </lineage>
</organism>